<comment type="subcellular location">
    <subcellularLocation>
        <location evidence="10">Cytoplasm</location>
    </subcellularLocation>
</comment>
<dbReference type="GO" id="GO:2001295">
    <property type="term" value="P:malonyl-CoA biosynthetic process"/>
    <property type="evidence" value="ECO:0007669"/>
    <property type="project" value="UniProtKB-UniRule"/>
</dbReference>
<dbReference type="UniPathway" id="UPA00655">
    <property type="reaction ID" value="UER00711"/>
</dbReference>
<dbReference type="OrthoDB" id="9808023at2"/>
<keyword evidence="2 10" id="KW-0444">Lipid biosynthesis</keyword>
<reference evidence="12 13" key="1">
    <citation type="submission" date="2019-04" db="EMBL/GenBank/DDBJ databases">
        <authorList>
            <person name="Embree M."/>
            <person name="Gaffney J.R."/>
        </authorList>
    </citation>
    <scope>NUCLEOTIDE SEQUENCE [LARGE SCALE GENOMIC DNA]</scope>
    <source>
        <strain evidence="12 13">JE7A12</strain>
    </source>
</reference>
<comment type="pathway">
    <text evidence="1 10">Lipid metabolism; malonyl-CoA biosynthesis; malonyl-CoA from acetyl-CoA: step 1/1.</text>
</comment>
<comment type="subunit">
    <text evidence="10">Acetyl-CoA carboxylase is a heterohexamer composed of biotin carboxyl carrier protein (AccB), biotin carboxylase (AccC) and two subunits each of ACCase subunit alpha (AccA) and ACCase subunit beta (AccD).</text>
</comment>
<dbReference type="PANTHER" id="PTHR42853:SF3">
    <property type="entry name" value="ACETYL-COENZYME A CARBOXYLASE CARBOXYL TRANSFERASE SUBUNIT ALPHA, CHLOROPLASTIC"/>
    <property type="match status" value="1"/>
</dbReference>
<dbReference type="NCBIfam" id="NF004344">
    <property type="entry name" value="PRK05724.1"/>
    <property type="match status" value="1"/>
</dbReference>
<dbReference type="PANTHER" id="PTHR42853">
    <property type="entry name" value="ACETYL-COENZYME A CARBOXYLASE CARBOXYL TRANSFERASE SUBUNIT ALPHA"/>
    <property type="match status" value="1"/>
</dbReference>
<keyword evidence="7 10" id="KW-0443">Lipid metabolism</keyword>
<evidence type="ECO:0000256" key="10">
    <source>
        <dbReference type="HAMAP-Rule" id="MF_00823"/>
    </source>
</evidence>
<keyword evidence="3 10" id="KW-0808">Transferase</keyword>
<evidence type="ECO:0000256" key="4">
    <source>
        <dbReference type="ARBA" id="ARBA00022741"/>
    </source>
</evidence>
<dbReference type="EC" id="2.1.3.15" evidence="10"/>
<keyword evidence="4 10" id="KW-0547">Nucleotide-binding</keyword>
<keyword evidence="13" id="KW-1185">Reference proteome</keyword>
<evidence type="ECO:0000259" key="11">
    <source>
        <dbReference type="PROSITE" id="PS50989"/>
    </source>
</evidence>
<dbReference type="InterPro" id="IPR001095">
    <property type="entry name" value="Acetyl_CoA_COase_a_su"/>
</dbReference>
<comment type="function">
    <text evidence="10">Component of the acetyl coenzyme A carboxylase (ACC) complex. First, biotin carboxylase catalyzes the carboxylation of biotin on its carrier protein (BCCP) and then the CO(2) group is transferred by the carboxyltransferase to acetyl-CoA to form malonyl-CoA.</text>
</comment>
<dbReference type="PROSITE" id="PS50989">
    <property type="entry name" value="COA_CT_CTER"/>
    <property type="match status" value="1"/>
</dbReference>
<dbReference type="NCBIfam" id="TIGR00513">
    <property type="entry name" value="accA"/>
    <property type="match status" value="1"/>
</dbReference>
<feature type="domain" description="CoA carboxyltransferase C-terminal" evidence="11">
    <location>
        <begin position="1"/>
        <end position="237"/>
    </location>
</feature>
<evidence type="ECO:0000256" key="1">
    <source>
        <dbReference type="ARBA" id="ARBA00004956"/>
    </source>
</evidence>
<dbReference type="AlphaFoldDB" id="A0A4P8XVR6"/>
<dbReference type="GO" id="GO:0009317">
    <property type="term" value="C:acetyl-CoA carboxylase complex"/>
    <property type="evidence" value="ECO:0007669"/>
    <property type="project" value="InterPro"/>
</dbReference>
<dbReference type="InterPro" id="IPR029045">
    <property type="entry name" value="ClpP/crotonase-like_dom_sf"/>
</dbReference>
<accession>A0A4P8XVR6</accession>
<evidence type="ECO:0000313" key="12">
    <source>
        <dbReference type="EMBL" id="QCT07196.1"/>
    </source>
</evidence>
<dbReference type="EMBL" id="CP039381">
    <property type="protein sequence ID" value="QCT07196.1"/>
    <property type="molecule type" value="Genomic_DNA"/>
</dbReference>
<dbReference type="Proteomes" id="UP000301475">
    <property type="component" value="Chromosome"/>
</dbReference>
<dbReference type="InterPro" id="IPR011763">
    <property type="entry name" value="COA_CT_C"/>
</dbReference>
<dbReference type="GO" id="GO:0003989">
    <property type="term" value="F:acetyl-CoA carboxylase activity"/>
    <property type="evidence" value="ECO:0007669"/>
    <property type="project" value="InterPro"/>
</dbReference>
<evidence type="ECO:0000256" key="9">
    <source>
        <dbReference type="ARBA" id="ARBA00049152"/>
    </source>
</evidence>
<dbReference type="SUPFAM" id="SSF52096">
    <property type="entry name" value="ClpP/crotonase"/>
    <property type="match status" value="1"/>
</dbReference>
<dbReference type="NCBIfam" id="NF041504">
    <property type="entry name" value="AccA_sub"/>
    <property type="match status" value="1"/>
</dbReference>
<evidence type="ECO:0000256" key="6">
    <source>
        <dbReference type="ARBA" id="ARBA00022840"/>
    </source>
</evidence>
<evidence type="ECO:0000256" key="7">
    <source>
        <dbReference type="ARBA" id="ARBA00023098"/>
    </source>
</evidence>
<sequence>MNAYDKVMAARDAKRLTAVDYINKMFGSTFIEMHGDRRFGDDKAIVGGLAMLYDQPITVIGIEKGRNTKERMNRNFGSANPEGYRKALRLMKQAEKFHRPVFCLVDTSGAYPGIGAEERGQGLAIAENLMEMMTLKTPVLSIIIGEGGSGGALALAVADEVWMLEDSIYSVISPEGCASILWKDSTKAPEASNCLKLTSHDLFDLGVIERIIREPVDSDDRKMFEGLKMLVARTFEKNMAVDTDKLIETRYARFRKFGKKD</sequence>
<dbReference type="GO" id="GO:0016743">
    <property type="term" value="F:carboxyl- or carbamoyltransferase activity"/>
    <property type="evidence" value="ECO:0007669"/>
    <property type="project" value="UniProtKB-UniRule"/>
</dbReference>
<dbReference type="RefSeq" id="WP_138157239.1">
    <property type="nucleotide sequence ID" value="NZ_CP039381.1"/>
</dbReference>
<dbReference type="HAMAP" id="MF_00823">
    <property type="entry name" value="AcetylCoA_CT_alpha"/>
    <property type="match status" value="1"/>
</dbReference>
<name>A0A4P8XVR6_9FIRM</name>
<dbReference type="PRINTS" id="PR01069">
    <property type="entry name" value="ACCCTRFRASEA"/>
</dbReference>
<protein>
    <recommendedName>
        <fullName evidence="10">Acetyl-coenzyme A carboxylase carboxyl transferase subunit alpha</fullName>
        <shortName evidence="10">ACCase subunit alpha</shortName>
        <shortName evidence="10">Acetyl-CoA carboxylase carboxyltransferase subunit alpha</shortName>
        <ecNumber evidence="10">2.1.3.15</ecNumber>
    </recommendedName>
</protein>
<evidence type="ECO:0000256" key="3">
    <source>
        <dbReference type="ARBA" id="ARBA00022679"/>
    </source>
</evidence>
<keyword evidence="5 10" id="KW-0276">Fatty acid metabolism</keyword>
<dbReference type="GO" id="GO:0006633">
    <property type="term" value="P:fatty acid biosynthetic process"/>
    <property type="evidence" value="ECO:0007669"/>
    <property type="project" value="UniProtKB-KW"/>
</dbReference>
<evidence type="ECO:0000256" key="2">
    <source>
        <dbReference type="ARBA" id="ARBA00022516"/>
    </source>
</evidence>
<dbReference type="Pfam" id="PF03255">
    <property type="entry name" value="ACCA"/>
    <property type="match status" value="1"/>
</dbReference>
<keyword evidence="12" id="KW-0436">Ligase</keyword>
<organism evidence="12 13">
    <name type="scientific">Ruminococcus bovis</name>
    <dbReference type="NCBI Taxonomy" id="2564099"/>
    <lineage>
        <taxon>Bacteria</taxon>
        <taxon>Bacillati</taxon>
        <taxon>Bacillota</taxon>
        <taxon>Clostridia</taxon>
        <taxon>Eubacteriales</taxon>
        <taxon>Oscillospiraceae</taxon>
        <taxon>Ruminococcus</taxon>
    </lineage>
</organism>
<comment type="catalytic activity">
    <reaction evidence="9 10">
        <text>N(6)-carboxybiotinyl-L-lysyl-[protein] + acetyl-CoA = N(6)-biotinyl-L-lysyl-[protein] + malonyl-CoA</text>
        <dbReference type="Rhea" id="RHEA:54728"/>
        <dbReference type="Rhea" id="RHEA-COMP:10505"/>
        <dbReference type="Rhea" id="RHEA-COMP:10506"/>
        <dbReference type="ChEBI" id="CHEBI:57288"/>
        <dbReference type="ChEBI" id="CHEBI:57384"/>
        <dbReference type="ChEBI" id="CHEBI:83144"/>
        <dbReference type="ChEBI" id="CHEBI:83145"/>
        <dbReference type="EC" id="2.1.3.15"/>
    </reaction>
</comment>
<dbReference type="GO" id="GO:0005524">
    <property type="term" value="F:ATP binding"/>
    <property type="evidence" value="ECO:0007669"/>
    <property type="project" value="UniProtKB-KW"/>
</dbReference>
<dbReference type="KEGG" id="ruj:E5Z56_07410"/>
<keyword evidence="8 10" id="KW-0275">Fatty acid biosynthesis</keyword>
<evidence type="ECO:0000256" key="5">
    <source>
        <dbReference type="ARBA" id="ARBA00022832"/>
    </source>
</evidence>
<proteinExistence type="inferred from homology"/>
<keyword evidence="10" id="KW-0963">Cytoplasm</keyword>
<comment type="similarity">
    <text evidence="10">Belongs to the AccA family.</text>
</comment>
<dbReference type="Gene3D" id="3.90.226.10">
    <property type="entry name" value="2-enoyl-CoA Hydratase, Chain A, domain 1"/>
    <property type="match status" value="1"/>
</dbReference>
<evidence type="ECO:0000313" key="13">
    <source>
        <dbReference type="Proteomes" id="UP000301475"/>
    </source>
</evidence>
<gene>
    <name evidence="10" type="primary">accA</name>
    <name evidence="12" type="ORF">E5Z56_07410</name>
</gene>
<keyword evidence="6 10" id="KW-0067">ATP-binding</keyword>
<evidence type="ECO:0000256" key="8">
    <source>
        <dbReference type="ARBA" id="ARBA00023160"/>
    </source>
</evidence>